<organism evidence="3 4">
    <name type="scientific">Candidatus Wallbacteria bacterium HGW-Wallbacteria-1</name>
    <dbReference type="NCBI Taxonomy" id="2013854"/>
    <lineage>
        <taxon>Bacteria</taxon>
        <taxon>Candidatus Walliibacteriota</taxon>
    </lineage>
</organism>
<dbReference type="PANTHER" id="PTHR21047:SF2">
    <property type="entry name" value="THYMIDINE DIPHOSPHO-4-KETO-RHAMNOSE 3,5-EPIMERASE"/>
    <property type="match status" value="1"/>
</dbReference>
<evidence type="ECO:0008006" key="5">
    <source>
        <dbReference type="Google" id="ProtNLM"/>
    </source>
</evidence>
<evidence type="ECO:0000256" key="1">
    <source>
        <dbReference type="PIRSR" id="PIRSR600888-1"/>
    </source>
</evidence>
<dbReference type="AlphaFoldDB" id="A0A2N1PMY9"/>
<proteinExistence type="predicted"/>
<sequence>MEIKPLNLSGAALIKSSIKGNSCGQLSRLFCERELAELLGSRHIVQINFSLTPAAHTVRGLHYQYPPHAEIKMIRCLKGGIYDVLVDIRANSPTFLQWIGVELQAGDMQMIFVPEGFAHGFQTLADDVELIYFHTSAYAPEHEGGFNPQDPGLSIAWPHPIFAMSERDGNQPFIQSDFRGVDL</sequence>
<feature type="site" description="Participates in a stacking interaction with the thymidine ring of dTDP-4-oxo-6-deoxyglucose" evidence="2">
    <location>
        <position position="138"/>
    </location>
</feature>
<dbReference type="GO" id="GO:0008830">
    <property type="term" value="F:dTDP-4-dehydrorhamnose 3,5-epimerase activity"/>
    <property type="evidence" value="ECO:0007669"/>
    <property type="project" value="InterPro"/>
</dbReference>
<feature type="active site" description="Proton donor" evidence="1">
    <location>
        <position position="132"/>
    </location>
</feature>
<dbReference type="Gene3D" id="2.60.120.10">
    <property type="entry name" value="Jelly Rolls"/>
    <property type="match status" value="1"/>
</dbReference>
<dbReference type="Proteomes" id="UP000233256">
    <property type="component" value="Unassembled WGS sequence"/>
</dbReference>
<evidence type="ECO:0000313" key="3">
    <source>
        <dbReference type="EMBL" id="PKK89721.1"/>
    </source>
</evidence>
<dbReference type="InterPro" id="IPR014710">
    <property type="entry name" value="RmlC-like_jellyroll"/>
</dbReference>
<dbReference type="InterPro" id="IPR000888">
    <property type="entry name" value="RmlC-like"/>
</dbReference>
<dbReference type="GO" id="GO:0000271">
    <property type="term" value="P:polysaccharide biosynthetic process"/>
    <property type="evidence" value="ECO:0007669"/>
    <property type="project" value="TreeGrafter"/>
</dbReference>
<accession>A0A2N1PMY9</accession>
<dbReference type="InterPro" id="IPR011051">
    <property type="entry name" value="RmlC_Cupin_sf"/>
</dbReference>
<dbReference type="GO" id="GO:0019305">
    <property type="term" value="P:dTDP-rhamnose biosynthetic process"/>
    <property type="evidence" value="ECO:0007669"/>
    <property type="project" value="TreeGrafter"/>
</dbReference>
<feature type="active site" description="Proton acceptor" evidence="1">
    <location>
        <position position="62"/>
    </location>
</feature>
<reference evidence="3 4" key="1">
    <citation type="journal article" date="2017" name="ISME J.">
        <title>Potential for microbial H2 and metal transformations associated with novel bacteria and archaea in deep terrestrial subsurface sediments.</title>
        <authorList>
            <person name="Hernsdorf A.W."/>
            <person name="Amano Y."/>
            <person name="Miyakawa K."/>
            <person name="Ise K."/>
            <person name="Suzuki Y."/>
            <person name="Anantharaman K."/>
            <person name="Probst A."/>
            <person name="Burstein D."/>
            <person name="Thomas B.C."/>
            <person name="Banfield J.F."/>
        </authorList>
    </citation>
    <scope>NUCLEOTIDE SEQUENCE [LARGE SCALE GENOMIC DNA]</scope>
    <source>
        <strain evidence="3">HGW-Wallbacteria-1</strain>
    </source>
</reference>
<evidence type="ECO:0000313" key="4">
    <source>
        <dbReference type="Proteomes" id="UP000233256"/>
    </source>
</evidence>
<dbReference type="CDD" id="cd00438">
    <property type="entry name" value="cupin_RmlC"/>
    <property type="match status" value="1"/>
</dbReference>
<gene>
    <name evidence="3" type="ORF">CVV64_13020</name>
</gene>
<dbReference type="Pfam" id="PF00908">
    <property type="entry name" value="dTDP_sugar_isom"/>
    <property type="match status" value="1"/>
</dbReference>
<dbReference type="EMBL" id="PGXC01000013">
    <property type="protein sequence ID" value="PKK89721.1"/>
    <property type="molecule type" value="Genomic_DNA"/>
</dbReference>
<comment type="caution">
    <text evidence="3">The sequence shown here is derived from an EMBL/GenBank/DDBJ whole genome shotgun (WGS) entry which is preliminary data.</text>
</comment>
<dbReference type="SUPFAM" id="SSF51182">
    <property type="entry name" value="RmlC-like cupins"/>
    <property type="match status" value="1"/>
</dbReference>
<dbReference type="PANTHER" id="PTHR21047">
    <property type="entry name" value="DTDP-6-DEOXY-D-GLUCOSE-3,5 EPIMERASE"/>
    <property type="match status" value="1"/>
</dbReference>
<dbReference type="GO" id="GO:0005829">
    <property type="term" value="C:cytosol"/>
    <property type="evidence" value="ECO:0007669"/>
    <property type="project" value="TreeGrafter"/>
</dbReference>
<protein>
    <recommendedName>
        <fullName evidence="5">dTDP-4-dehydrorhamnose 3,5-epimerase</fullName>
    </recommendedName>
</protein>
<evidence type="ECO:0000256" key="2">
    <source>
        <dbReference type="PIRSR" id="PIRSR600888-3"/>
    </source>
</evidence>
<name>A0A2N1PMY9_9BACT</name>